<comment type="pathway">
    <text evidence="5">Quinol/quinone metabolism; 1,4-dihydroxy-2-naphthoate biosynthesis; 1,4-dihydroxy-2-naphthoate from chorismate: step 1/7.</text>
</comment>
<dbReference type="Pfam" id="PF00425">
    <property type="entry name" value="Chorismate_bind"/>
    <property type="match status" value="1"/>
</dbReference>
<keyword evidence="4 5" id="KW-0413">Isomerase</keyword>
<dbReference type="NCBIfam" id="TIGR00543">
    <property type="entry name" value="isochor_syn"/>
    <property type="match status" value="1"/>
</dbReference>
<dbReference type="HAMAP" id="MF_01935">
    <property type="entry name" value="MenF"/>
    <property type="match status" value="1"/>
</dbReference>
<name>B3QUU3_CHLT3</name>
<comment type="similarity">
    <text evidence="2 5">Belongs to the isochorismate synthase family.</text>
</comment>
<dbReference type="Proteomes" id="UP000001208">
    <property type="component" value="Chromosome"/>
</dbReference>
<evidence type="ECO:0000256" key="1">
    <source>
        <dbReference type="ARBA" id="ARBA00000799"/>
    </source>
</evidence>
<dbReference type="GO" id="GO:0008909">
    <property type="term" value="F:isochorismate synthase activity"/>
    <property type="evidence" value="ECO:0007669"/>
    <property type="project" value="UniProtKB-UniRule"/>
</dbReference>
<keyword evidence="5" id="KW-0474">Menaquinone biosynthesis</keyword>
<dbReference type="EC" id="5.4.4.2" evidence="5"/>
<dbReference type="InterPro" id="IPR004561">
    <property type="entry name" value="IsoChor_synthase"/>
</dbReference>
<reference evidence="7 8" key="1">
    <citation type="submission" date="2008-06" db="EMBL/GenBank/DDBJ databases">
        <title>Complete sequence of Chloroherpeton thalassium ATCC 35110.</title>
        <authorList>
            <consortium name="US DOE Joint Genome Institute"/>
            <person name="Lucas S."/>
            <person name="Copeland A."/>
            <person name="Lapidus A."/>
            <person name="Glavina del Rio T."/>
            <person name="Dalin E."/>
            <person name="Tice H."/>
            <person name="Bruce D."/>
            <person name="Goodwin L."/>
            <person name="Pitluck S."/>
            <person name="Schmutz J."/>
            <person name="Larimer F."/>
            <person name="Land M."/>
            <person name="Hauser L."/>
            <person name="Kyrpides N."/>
            <person name="Mikhailova N."/>
            <person name="Liu Z."/>
            <person name="Li T."/>
            <person name="Zhao F."/>
            <person name="Overmann J."/>
            <person name="Bryant D.A."/>
            <person name="Richardson P."/>
        </authorList>
    </citation>
    <scope>NUCLEOTIDE SEQUENCE [LARGE SCALE GENOMIC DNA]</scope>
    <source>
        <strain evidence="8">ATCC 35110 / GB-78</strain>
    </source>
</reference>
<feature type="domain" description="Chorismate-utilising enzyme C-terminal" evidence="6">
    <location>
        <begin position="209"/>
        <end position="462"/>
    </location>
</feature>
<evidence type="ECO:0000259" key="6">
    <source>
        <dbReference type="Pfam" id="PF00425"/>
    </source>
</evidence>
<accession>B3QUU3</accession>
<dbReference type="InterPro" id="IPR005801">
    <property type="entry name" value="ADC_synthase"/>
</dbReference>
<evidence type="ECO:0000256" key="2">
    <source>
        <dbReference type="ARBA" id="ARBA00005297"/>
    </source>
</evidence>
<dbReference type="EMBL" id="CP001100">
    <property type="protein sequence ID" value="ACF14444.1"/>
    <property type="molecule type" value="Genomic_DNA"/>
</dbReference>
<feature type="active site" description="Proton donor" evidence="5">
    <location>
        <position position="280"/>
    </location>
</feature>
<keyword evidence="3 5" id="KW-0460">Magnesium</keyword>
<keyword evidence="8" id="KW-1185">Reference proteome</keyword>
<dbReference type="PANTHER" id="PTHR47253">
    <property type="match status" value="1"/>
</dbReference>
<dbReference type="Gene3D" id="3.60.120.10">
    <property type="entry name" value="Anthranilate synthase"/>
    <property type="match status" value="1"/>
</dbReference>
<dbReference type="HOGENOM" id="CLU_006493_8_4_10"/>
<dbReference type="InterPro" id="IPR044250">
    <property type="entry name" value="MenF-like"/>
</dbReference>
<dbReference type="AlphaFoldDB" id="B3QUU3"/>
<keyword evidence="5" id="KW-0479">Metal-binding</keyword>
<dbReference type="InterPro" id="IPR034681">
    <property type="entry name" value="MenF"/>
</dbReference>
<evidence type="ECO:0000256" key="3">
    <source>
        <dbReference type="ARBA" id="ARBA00022842"/>
    </source>
</evidence>
<comment type="cofactor">
    <cofactor evidence="5">
        <name>Mg(2+)</name>
        <dbReference type="ChEBI" id="CHEBI:18420"/>
    </cofactor>
</comment>
<dbReference type="STRING" id="517418.Ctha_1990"/>
<evidence type="ECO:0000313" key="7">
    <source>
        <dbReference type="EMBL" id="ACF14444.1"/>
    </source>
</evidence>
<gene>
    <name evidence="5" type="primary">menF</name>
    <name evidence="7" type="ordered locus">Ctha_1990</name>
</gene>
<dbReference type="GO" id="GO:0000287">
    <property type="term" value="F:magnesium ion binding"/>
    <property type="evidence" value="ECO:0007669"/>
    <property type="project" value="UniProtKB-UniRule"/>
</dbReference>
<sequence>MIECKTEQHIKICGKEIATVQNAARTIQQLIDENIPELTETIAQPTLVSFQISLENCDPLSWLSQQASTTRLYWSDREASYEVAAAGETDRLFAEGEPHLTELILELQRRLASSSEDIRYYGGLKFDSSSPADHDWKPFGALLFVLPRYEMTKSQHGNTFTINLVIQHGNEVEQQLLAEIQTLQTLCSAAPVSSQPLPIASIRTDSPNQKEWQEIIDKSIQAFDSGCMEKIVLARKTTMVFSEELDPIRLLKQLKDVVNRAFHFYFQFDGTPGFIGATPERLYKRIGETIFSEAVAGTRPRGNSPEADLAFAEDLLNSDKDVREHQFVCKSILDVMDELCTDIQSPAQVSLLKLARVQHLYNKYSATLKKGYGDADLLERIHPTPAVGGVPKKEAIRQIAALEPFDRGWYAGPIGWLSRNESEFAVGIRSALMMKNQLHIYTGAGIVKGSEAESEWEEIENKLGSFLAIQQVNGTENA</sequence>
<dbReference type="KEGG" id="cts:Ctha_1990"/>
<dbReference type="GO" id="GO:0009234">
    <property type="term" value="P:menaquinone biosynthetic process"/>
    <property type="evidence" value="ECO:0007669"/>
    <property type="project" value="UniProtKB-UniRule"/>
</dbReference>
<organism evidence="7 8">
    <name type="scientific">Chloroherpeton thalassium (strain ATCC 35110 / GB-78)</name>
    <dbReference type="NCBI Taxonomy" id="517418"/>
    <lineage>
        <taxon>Bacteria</taxon>
        <taxon>Pseudomonadati</taxon>
        <taxon>Chlorobiota</taxon>
        <taxon>Chlorobiia</taxon>
        <taxon>Chlorobiales</taxon>
        <taxon>Chloroherpetonaceae</taxon>
        <taxon>Chloroherpeton</taxon>
    </lineage>
</organism>
<comment type="function">
    <text evidence="5">Catalyzes the conversion of chorismate to isochorismate.</text>
</comment>
<dbReference type="InterPro" id="IPR015890">
    <property type="entry name" value="Chorismate_C"/>
</dbReference>
<evidence type="ECO:0000256" key="4">
    <source>
        <dbReference type="ARBA" id="ARBA00023235"/>
    </source>
</evidence>
<comment type="pathway">
    <text evidence="5">Quinol/quinone metabolism; menaquinone biosynthesis.</text>
</comment>
<comment type="catalytic activity">
    <reaction evidence="1 5">
        <text>chorismate = isochorismate</text>
        <dbReference type="Rhea" id="RHEA:18985"/>
        <dbReference type="ChEBI" id="CHEBI:29748"/>
        <dbReference type="ChEBI" id="CHEBI:29780"/>
        <dbReference type="EC" id="5.4.4.2"/>
    </reaction>
</comment>
<evidence type="ECO:0000313" key="8">
    <source>
        <dbReference type="Proteomes" id="UP000001208"/>
    </source>
</evidence>
<feature type="active site" description="Proton acceptor" evidence="5">
    <location>
        <position position="230"/>
    </location>
</feature>
<dbReference type="eggNOG" id="COG1169">
    <property type="taxonomic scope" value="Bacteria"/>
</dbReference>
<protein>
    <recommendedName>
        <fullName evidence="5">Isochorismate synthase MenF</fullName>
        <ecNumber evidence="5">5.4.4.2</ecNumber>
    </recommendedName>
    <alternativeName>
        <fullName evidence="5">Isochorismate mutase</fullName>
    </alternativeName>
</protein>
<dbReference type="UniPathway" id="UPA00079"/>
<feature type="binding site" evidence="5">
    <location>
        <position position="458"/>
    </location>
    <ligand>
        <name>Mg(2+)</name>
        <dbReference type="ChEBI" id="CHEBI:18420"/>
    </ligand>
</feature>
<dbReference type="UniPathway" id="UPA01057">
    <property type="reaction ID" value="UER00163"/>
</dbReference>
<evidence type="ECO:0000256" key="5">
    <source>
        <dbReference type="HAMAP-Rule" id="MF_01935"/>
    </source>
</evidence>
<dbReference type="PANTHER" id="PTHR47253:SF4">
    <property type="entry name" value="ISOCHORISMATE SYNTHASE 2, CHLOROPLASTIC"/>
    <property type="match status" value="1"/>
</dbReference>
<feature type="binding site" evidence="5">
    <location>
        <position position="324"/>
    </location>
    <ligand>
        <name>Mg(2+)</name>
        <dbReference type="ChEBI" id="CHEBI:18420"/>
    </ligand>
</feature>
<proteinExistence type="inferred from homology"/>
<dbReference type="SUPFAM" id="SSF56322">
    <property type="entry name" value="ADC synthase"/>
    <property type="match status" value="1"/>
</dbReference>